<dbReference type="InterPro" id="IPR000390">
    <property type="entry name" value="Small_drug/metabolite_transptr"/>
</dbReference>
<reference evidence="11" key="1">
    <citation type="submission" date="2023-07" db="EMBL/GenBank/DDBJ databases">
        <title>Sequencing the genomes of 1000 actinobacteria strains.</title>
        <authorList>
            <person name="Klenk H.-P."/>
        </authorList>
    </citation>
    <scope>NUCLEOTIDE SEQUENCE</scope>
    <source>
        <strain evidence="11">DSM 107476</strain>
    </source>
</reference>
<dbReference type="Pfam" id="PF00893">
    <property type="entry name" value="Multi_Drug_Res"/>
    <property type="match status" value="1"/>
</dbReference>
<evidence type="ECO:0000256" key="5">
    <source>
        <dbReference type="ARBA" id="ARBA00022692"/>
    </source>
</evidence>
<feature type="transmembrane region" description="Helical" evidence="10">
    <location>
        <begin position="82"/>
        <end position="100"/>
    </location>
</feature>
<keyword evidence="5 9" id="KW-0812">Transmembrane</keyword>
<dbReference type="PANTHER" id="PTHR30561:SF1">
    <property type="entry name" value="MULTIDRUG TRANSPORTER EMRE"/>
    <property type="match status" value="1"/>
</dbReference>
<accession>A0ABU2A0K8</accession>
<evidence type="ECO:0000313" key="12">
    <source>
        <dbReference type="Proteomes" id="UP001180840"/>
    </source>
</evidence>
<dbReference type="Proteomes" id="UP001180840">
    <property type="component" value="Unassembled WGS sequence"/>
</dbReference>
<evidence type="ECO:0000256" key="3">
    <source>
        <dbReference type="ARBA" id="ARBA00022448"/>
    </source>
</evidence>
<dbReference type="InterPro" id="IPR045324">
    <property type="entry name" value="Small_multidrug_res"/>
</dbReference>
<dbReference type="InterPro" id="IPR037185">
    <property type="entry name" value="EmrE-like"/>
</dbReference>
<evidence type="ECO:0000256" key="9">
    <source>
        <dbReference type="RuleBase" id="RU003942"/>
    </source>
</evidence>
<dbReference type="PANTHER" id="PTHR30561">
    <property type="entry name" value="SMR FAMILY PROTON-DEPENDENT DRUG EFFLUX TRANSPORTER SUGE"/>
    <property type="match status" value="1"/>
</dbReference>
<name>A0ABU2A0K8_9CORY</name>
<evidence type="ECO:0000256" key="2">
    <source>
        <dbReference type="ARBA" id="ARBA00007822"/>
    </source>
</evidence>
<evidence type="ECO:0000256" key="1">
    <source>
        <dbReference type="ARBA" id="ARBA00004651"/>
    </source>
</evidence>
<keyword evidence="4" id="KW-1003">Cell membrane</keyword>
<dbReference type="SUPFAM" id="SSF103481">
    <property type="entry name" value="Multidrug resistance efflux transporter EmrE"/>
    <property type="match status" value="1"/>
</dbReference>
<feature type="transmembrane region" description="Helical" evidence="10">
    <location>
        <begin position="57"/>
        <end position="76"/>
    </location>
</feature>
<evidence type="ECO:0000313" key="11">
    <source>
        <dbReference type="EMBL" id="MDR7330726.1"/>
    </source>
</evidence>
<protein>
    <submittedName>
        <fullName evidence="11">Small multidrug resistance pump</fullName>
    </submittedName>
</protein>
<evidence type="ECO:0000256" key="8">
    <source>
        <dbReference type="ARBA" id="ARBA00023251"/>
    </source>
</evidence>
<keyword evidence="8" id="KW-0046">Antibiotic resistance</keyword>
<proteinExistence type="inferred from homology"/>
<comment type="similarity">
    <text evidence="2">Belongs to the drug/metabolite transporter (DMT) superfamily. Small multidrug resistance (SMR) (TC 2.A.7.1) family. Mmr subfamily.</text>
</comment>
<comment type="caution">
    <text evidence="11">The sequence shown here is derived from an EMBL/GenBank/DDBJ whole genome shotgun (WGS) entry which is preliminary data.</text>
</comment>
<keyword evidence="3" id="KW-0813">Transport</keyword>
<evidence type="ECO:0000256" key="10">
    <source>
        <dbReference type="SAM" id="Phobius"/>
    </source>
</evidence>
<organism evidence="11 12">
    <name type="scientific">Corynebacterium guangdongense</name>
    <dbReference type="NCBI Taxonomy" id="1783348"/>
    <lineage>
        <taxon>Bacteria</taxon>
        <taxon>Bacillati</taxon>
        <taxon>Actinomycetota</taxon>
        <taxon>Actinomycetes</taxon>
        <taxon>Mycobacteriales</taxon>
        <taxon>Corynebacteriaceae</taxon>
        <taxon>Corynebacterium</taxon>
    </lineage>
</organism>
<comment type="subcellular location">
    <subcellularLocation>
        <location evidence="1 9">Cell membrane</location>
        <topology evidence="1 9">Multi-pass membrane protein</topology>
    </subcellularLocation>
</comment>
<dbReference type="Gene3D" id="1.10.3730.20">
    <property type="match status" value="1"/>
</dbReference>
<feature type="transmembrane region" description="Helical" evidence="10">
    <location>
        <begin position="29"/>
        <end position="50"/>
    </location>
</feature>
<gene>
    <name evidence="11" type="ORF">J2S39_002402</name>
</gene>
<keyword evidence="7 10" id="KW-0472">Membrane</keyword>
<dbReference type="RefSeq" id="WP_290196695.1">
    <property type="nucleotide sequence ID" value="NZ_CP047654.1"/>
</dbReference>
<sequence length="103" mass="10782">MSWLFLALAIVLEVSGTTSLRVASAGRNGMYVLVVVFYVLSYAALSVTLASGMPLGVAYGIWTAVGVALTAVIGRVVFREPFTWVMGLGVVLIMAGVLLVETG</sequence>
<evidence type="ECO:0000256" key="6">
    <source>
        <dbReference type="ARBA" id="ARBA00022989"/>
    </source>
</evidence>
<keyword evidence="12" id="KW-1185">Reference proteome</keyword>
<evidence type="ECO:0000256" key="4">
    <source>
        <dbReference type="ARBA" id="ARBA00022475"/>
    </source>
</evidence>
<keyword evidence="6 10" id="KW-1133">Transmembrane helix</keyword>
<evidence type="ECO:0000256" key="7">
    <source>
        <dbReference type="ARBA" id="ARBA00023136"/>
    </source>
</evidence>
<dbReference type="EMBL" id="JAVDXZ010000001">
    <property type="protein sequence ID" value="MDR7330726.1"/>
    <property type="molecule type" value="Genomic_DNA"/>
</dbReference>